<keyword evidence="1" id="KW-0238">DNA-binding</keyword>
<reference evidence="4 5" key="1">
    <citation type="submission" date="2020-01" db="EMBL/GenBank/DDBJ databases">
        <title>Vast differences in strain-level diversity in the gut microbiota of two closely related honey bee species.</title>
        <authorList>
            <person name="Ellegaard K.M."/>
            <person name="Suenami S."/>
            <person name="Miyazaki R."/>
            <person name="Engel P."/>
        </authorList>
    </citation>
    <scope>NUCLEOTIDE SEQUENCE [LARGE SCALE GENOMIC DNA]</scope>
    <source>
        <strain evidence="4 5">ESL0416</strain>
    </source>
</reference>
<dbReference type="PANTHER" id="PTHR30204">
    <property type="entry name" value="REDOX-CYCLING DRUG-SENSING TRANSCRIPTIONAL ACTIVATOR SOXR"/>
    <property type="match status" value="1"/>
</dbReference>
<evidence type="ECO:0000313" key="4">
    <source>
        <dbReference type="EMBL" id="QYN53720.1"/>
    </source>
</evidence>
<dbReference type="RefSeq" id="WP_164715390.1">
    <property type="nucleotide sequence ID" value="NZ_CP048268.1"/>
</dbReference>
<dbReference type="Proteomes" id="UP000826550">
    <property type="component" value="Chromosome"/>
</dbReference>
<evidence type="ECO:0000313" key="5">
    <source>
        <dbReference type="Proteomes" id="UP000826550"/>
    </source>
</evidence>
<dbReference type="CDD" id="cd01109">
    <property type="entry name" value="HTH_YyaN"/>
    <property type="match status" value="1"/>
</dbReference>
<keyword evidence="5" id="KW-1185">Reference proteome</keyword>
<feature type="domain" description="HTH merR-type" evidence="3">
    <location>
        <begin position="3"/>
        <end position="72"/>
    </location>
</feature>
<dbReference type="InterPro" id="IPR009061">
    <property type="entry name" value="DNA-bd_dom_put_sf"/>
</dbReference>
<protein>
    <submittedName>
        <fullName evidence="4">MerR family transcriptional regulator</fullName>
    </submittedName>
</protein>
<name>A0ABX8WBL6_9LACO</name>
<gene>
    <name evidence="4" type="ORF">GYM71_09945</name>
</gene>
<dbReference type="EMBL" id="CP048268">
    <property type="protein sequence ID" value="QYN53720.1"/>
    <property type="molecule type" value="Genomic_DNA"/>
</dbReference>
<dbReference type="InterPro" id="IPR000551">
    <property type="entry name" value="MerR-type_HTH_dom"/>
</dbReference>
<sequence>MKKYQIKDVSDLLGVSTYTLRYYEKIGLLNFVKRNKSGVREFEASDLITINTIICLKQTGMPLKEIKKYLKLVGEGIDTAEQRKAMFLQQRQKVTEEIAALKKSMKIIDRKINFYDEAIKEQSLDVCRDDRKKWLEGILAGKEKVQ</sequence>
<dbReference type="PROSITE" id="PS50937">
    <property type="entry name" value="HTH_MERR_2"/>
    <property type="match status" value="1"/>
</dbReference>
<feature type="coiled-coil region" evidence="2">
    <location>
        <begin position="77"/>
        <end position="111"/>
    </location>
</feature>
<dbReference type="InterPro" id="IPR047057">
    <property type="entry name" value="MerR_fam"/>
</dbReference>
<dbReference type="Pfam" id="PF13411">
    <property type="entry name" value="MerR_1"/>
    <property type="match status" value="1"/>
</dbReference>
<accession>A0ABX8WBL6</accession>
<proteinExistence type="predicted"/>
<keyword evidence="2" id="KW-0175">Coiled coil</keyword>
<dbReference type="SMART" id="SM00422">
    <property type="entry name" value="HTH_MERR"/>
    <property type="match status" value="1"/>
</dbReference>
<evidence type="ECO:0000256" key="1">
    <source>
        <dbReference type="ARBA" id="ARBA00023125"/>
    </source>
</evidence>
<organism evidence="4 5">
    <name type="scientific">Lactobacillus panisapium</name>
    <dbReference type="NCBI Taxonomy" id="2012495"/>
    <lineage>
        <taxon>Bacteria</taxon>
        <taxon>Bacillati</taxon>
        <taxon>Bacillota</taxon>
        <taxon>Bacilli</taxon>
        <taxon>Lactobacillales</taxon>
        <taxon>Lactobacillaceae</taxon>
        <taxon>Lactobacillus</taxon>
    </lineage>
</organism>
<evidence type="ECO:0000259" key="3">
    <source>
        <dbReference type="PROSITE" id="PS50937"/>
    </source>
</evidence>
<dbReference type="PANTHER" id="PTHR30204:SF82">
    <property type="entry name" value="TRANSCRIPTIONAL REGULATOR, MERR FAMILY"/>
    <property type="match status" value="1"/>
</dbReference>
<dbReference type="SUPFAM" id="SSF46955">
    <property type="entry name" value="Putative DNA-binding domain"/>
    <property type="match status" value="1"/>
</dbReference>
<dbReference type="Gene3D" id="1.10.1660.10">
    <property type="match status" value="1"/>
</dbReference>
<evidence type="ECO:0000256" key="2">
    <source>
        <dbReference type="SAM" id="Coils"/>
    </source>
</evidence>